<evidence type="ECO:0000313" key="2">
    <source>
        <dbReference type="Proteomes" id="UP000002941"/>
    </source>
</evidence>
<sequence>MGTRRVVADALRLTRLVRKDPGLALLRADLGPMAAAILAEHLGGEVRRRPVAELHELVDEDLAALRDAGVAASRAGRAYCDQWRRAGVLVRATAPGSRRETYELSAPAEAAIRFLVRSGRPRPVATQSRLDTISTQVSRLARDSDPTAMGRLEALRAERDALDAEIARVEAGDFVPLDGPEAAERLAEILALAEQVPGDFTRIRNEIAALNRSLREHVVSLDATRGDVLDDIFRGVDRIESSETGRSFLGFHELLMDSESSARLDENLETVLARAFATRLEDAELRFLRRWRSAVAQEATSVRSTMDDLSRSLKHFVRSRAFEDQRRLGAELAEAQRLAARLAARTPPQTQMDLGLALTGVHMASIGSWRMRNPADAVVTEKIHSREVARLDLEEVRRVVRASEIDLVELIDAVDAVLEERGAATVAEVLAAHPATQGLASVVGLLLLARRRGQEVPGDETVTWRTAGGAERSARIPRFLFTNRTEKSGDA</sequence>
<dbReference type="InterPro" id="IPR021804">
    <property type="entry name" value="DUF3375"/>
</dbReference>
<comment type="caution">
    <text evidence="1">The sequence shown here is derived from an EMBL/GenBank/DDBJ whole genome shotgun (WGS) entry which is preliminary data.</text>
</comment>
<accession>J0X0D9</accession>
<dbReference type="eggNOG" id="COG4942">
    <property type="taxonomic scope" value="Bacteria"/>
</dbReference>
<dbReference type="EMBL" id="AKFT01000150">
    <property type="protein sequence ID" value="EJF42051.1"/>
    <property type="molecule type" value="Genomic_DNA"/>
</dbReference>
<dbReference type="PATRIC" id="fig|1125718.3.peg.1851"/>
<dbReference type="Proteomes" id="UP000002941">
    <property type="component" value="Unassembled WGS sequence"/>
</dbReference>
<keyword evidence="2" id="KW-1185">Reference proteome</keyword>
<dbReference type="RefSeq" id="WP_008732178.1">
    <property type="nucleotide sequence ID" value="NZ_AKFT01000150.1"/>
</dbReference>
<gene>
    <name evidence="1" type="ORF">HMPREF1318_2144</name>
</gene>
<proteinExistence type="predicted"/>
<organism evidence="1 2">
    <name type="scientific">Actinomyces massiliensis F0489</name>
    <dbReference type="NCBI Taxonomy" id="1125718"/>
    <lineage>
        <taxon>Bacteria</taxon>
        <taxon>Bacillati</taxon>
        <taxon>Actinomycetota</taxon>
        <taxon>Actinomycetes</taxon>
        <taxon>Actinomycetales</taxon>
        <taxon>Actinomycetaceae</taxon>
        <taxon>Actinomyces</taxon>
    </lineage>
</organism>
<dbReference type="Pfam" id="PF11855">
    <property type="entry name" value="DUF3375"/>
    <property type="match status" value="1"/>
</dbReference>
<dbReference type="OrthoDB" id="138803at2"/>
<reference evidence="1 2" key="1">
    <citation type="submission" date="2012-05" db="EMBL/GenBank/DDBJ databases">
        <authorList>
            <person name="Harkins D.M."/>
            <person name="Madupu R."/>
            <person name="Durkin A.S."/>
            <person name="Torralba M."/>
            <person name="Methe B."/>
            <person name="Sutton G.G."/>
            <person name="Nelson K.E."/>
        </authorList>
    </citation>
    <scope>NUCLEOTIDE SEQUENCE [LARGE SCALE GENOMIC DNA]</scope>
    <source>
        <strain evidence="1 2">F0489</strain>
    </source>
</reference>
<protein>
    <submittedName>
        <fullName evidence="1">PF11855 family protein</fullName>
    </submittedName>
</protein>
<name>J0X0D9_9ACTO</name>
<dbReference type="AlphaFoldDB" id="J0X0D9"/>
<evidence type="ECO:0000313" key="1">
    <source>
        <dbReference type="EMBL" id="EJF42051.1"/>
    </source>
</evidence>